<dbReference type="Proteomes" id="UP000735302">
    <property type="component" value="Unassembled WGS sequence"/>
</dbReference>
<protein>
    <submittedName>
        <fullName evidence="2">Uncharacterized protein</fullName>
    </submittedName>
</protein>
<evidence type="ECO:0000313" key="3">
    <source>
        <dbReference type="Proteomes" id="UP000735302"/>
    </source>
</evidence>
<evidence type="ECO:0000256" key="1">
    <source>
        <dbReference type="SAM" id="MobiDB-lite"/>
    </source>
</evidence>
<dbReference type="EMBL" id="BLXT01008612">
    <property type="protein sequence ID" value="GFO50502.1"/>
    <property type="molecule type" value="Genomic_DNA"/>
</dbReference>
<sequence>MSTSLSALEEARRLALAGSVPSEGSPLETQTKQGPTRAETDSVSAQTHKRDREFHADCNEQGKEDVDKREPQKQIPSPFPSSTASSSLPSVEDKKSHLYPPFSVVLQAHDLSLFFFYSFFFILTRRPLPGTLDVEYFLGCSFKTCHEG</sequence>
<organism evidence="2 3">
    <name type="scientific">Plakobranchus ocellatus</name>
    <dbReference type="NCBI Taxonomy" id="259542"/>
    <lineage>
        <taxon>Eukaryota</taxon>
        <taxon>Metazoa</taxon>
        <taxon>Spiralia</taxon>
        <taxon>Lophotrochozoa</taxon>
        <taxon>Mollusca</taxon>
        <taxon>Gastropoda</taxon>
        <taxon>Heterobranchia</taxon>
        <taxon>Euthyneura</taxon>
        <taxon>Panpulmonata</taxon>
        <taxon>Sacoglossa</taxon>
        <taxon>Placobranchoidea</taxon>
        <taxon>Plakobranchidae</taxon>
        <taxon>Plakobranchus</taxon>
    </lineage>
</organism>
<accession>A0AAV4E1Q6</accession>
<proteinExistence type="predicted"/>
<comment type="caution">
    <text evidence="2">The sequence shown here is derived from an EMBL/GenBank/DDBJ whole genome shotgun (WGS) entry which is preliminary data.</text>
</comment>
<feature type="region of interest" description="Disordered" evidence="1">
    <location>
        <begin position="1"/>
        <end position="95"/>
    </location>
</feature>
<name>A0AAV4E1Q6_9GAST</name>
<gene>
    <name evidence="2" type="ORF">PoB_007700700</name>
</gene>
<reference evidence="2 3" key="1">
    <citation type="journal article" date="2021" name="Elife">
        <title>Chloroplast acquisition without the gene transfer in kleptoplastic sea slugs, Plakobranchus ocellatus.</title>
        <authorList>
            <person name="Maeda T."/>
            <person name="Takahashi S."/>
            <person name="Yoshida T."/>
            <person name="Shimamura S."/>
            <person name="Takaki Y."/>
            <person name="Nagai Y."/>
            <person name="Toyoda A."/>
            <person name="Suzuki Y."/>
            <person name="Arimoto A."/>
            <person name="Ishii H."/>
            <person name="Satoh N."/>
            <person name="Nishiyama T."/>
            <person name="Hasebe M."/>
            <person name="Maruyama T."/>
            <person name="Minagawa J."/>
            <person name="Obokata J."/>
            <person name="Shigenobu S."/>
        </authorList>
    </citation>
    <scope>NUCLEOTIDE SEQUENCE [LARGE SCALE GENOMIC DNA]</scope>
</reference>
<dbReference type="AlphaFoldDB" id="A0AAV4E1Q6"/>
<evidence type="ECO:0000313" key="2">
    <source>
        <dbReference type="EMBL" id="GFO50502.1"/>
    </source>
</evidence>
<keyword evidence="3" id="KW-1185">Reference proteome</keyword>
<feature type="compositionally biased region" description="Low complexity" evidence="1">
    <location>
        <begin position="80"/>
        <end position="90"/>
    </location>
</feature>
<feature type="compositionally biased region" description="Basic and acidic residues" evidence="1">
    <location>
        <begin position="48"/>
        <end position="72"/>
    </location>
</feature>